<sequence length="381" mass="43247">MSAILRNTLRFVSTAKYATNNSTKNLRSMTFTTSVNNSLPLLQPNYLNRNEFEKLQFIQAKKISTNFGTTMWTAGKKMLSLISNEEIKKATIGQLKVSLGSGKIRLLTEKNTKNLIFPPTFNIELNEKLIEPKSNKITNEEEKTLAFKLDQWHVSLDDDELTFKMKDTGEEFILKHAVHVVAHMYPPKPLEDGSYRSNSGTPISDVKVYPAKEISKSDGSEPLDREFPPISTVITPKQFDTNENDKNDEYNPLLPKESNQEITDRPNSDGRMKLKFPMTASLEGSRQKILLKDCDDTYTVYHTVDIQASNKLAKIANKKKDGTSKIGKLQMVLYSGELIFEPRASSLQCVSIKHDVDIEIDLESEIPSILISPHMKMRRRI</sequence>
<evidence type="ECO:0000256" key="1">
    <source>
        <dbReference type="SAM" id="MobiDB-lite"/>
    </source>
</evidence>
<dbReference type="EMBL" id="JACMRX010000002">
    <property type="protein sequence ID" value="KAF7995059.1"/>
    <property type="molecule type" value="Genomic_DNA"/>
</dbReference>
<dbReference type="AlphaFoldDB" id="A0A835CTH2"/>
<proteinExistence type="predicted"/>
<evidence type="ECO:0000313" key="2">
    <source>
        <dbReference type="EMBL" id="KAF7995059.1"/>
    </source>
</evidence>
<keyword evidence="3" id="KW-1185">Reference proteome</keyword>
<gene>
    <name evidence="2" type="ORF">HCN44_004531</name>
</gene>
<comment type="caution">
    <text evidence="2">The sequence shown here is derived from an EMBL/GenBank/DDBJ whole genome shotgun (WGS) entry which is preliminary data.</text>
</comment>
<feature type="compositionally biased region" description="Basic and acidic residues" evidence="1">
    <location>
        <begin position="258"/>
        <end position="271"/>
    </location>
</feature>
<protein>
    <submittedName>
        <fullName evidence="2">Uncharacterized protein</fullName>
    </submittedName>
</protein>
<organism evidence="2 3">
    <name type="scientific">Aphidius gifuensis</name>
    <name type="common">Parasitoid wasp</name>
    <dbReference type="NCBI Taxonomy" id="684658"/>
    <lineage>
        <taxon>Eukaryota</taxon>
        <taxon>Metazoa</taxon>
        <taxon>Ecdysozoa</taxon>
        <taxon>Arthropoda</taxon>
        <taxon>Hexapoda</taxon>
        <taxon>Insecta</taxon>
        <taxon>Pterygota</taxon>
        <taxon>Neoptera</taxon>
        <taxon>Endopterygota</taxon>
        <taxon>Hymenoptera</taxon>
        <taxon>Apocrita</taxon>
        <taxon>Ichneumonoidea</taxon>
        <taxon>Braconidae</taxon>
        <taxon>Aphidiinae</taxon>
        <taxon>Aphidius</taxon>
    </lineage>
</organism>
<feature type="region of interest" description="Disordered" evidence="1">
    <location>
        <begin position="236"/>
        <end position="271"/>
    </location>
</feature>
<name>A0A835CTH2_APHGI</name>
<reference evidence="2 3" key="1">
    <citation type="submission" date="2020-08" db="EMBL/GenBank/DDBJ databases">
        <title>Aphidius gifuensis genome sequencing and assembly.</title>
        <authorList>
            <person name="Du Z."/>
        </authorList>
    </citation>
    <scope>NUCLEOTIDE SEQUENCE [LARGE SCALE GENOMIC DNA]</scope>
    <source>
        <strain evidence="2">YNYX2018</strain>
        <tissue evidence="2">Adults</tissue>
    </source>
</reference>
<accession>A0A835CTH2</accession>
<evidence type="ECO:0000313" key="3">
    <source>
        <dbReference type="Proteomes" id="UP000639338"/>
    </source>
</evidence>
<dbReference type="Proteomes" id="UP000639338">
    <property type="component" value="Unassembled WGS sequence"/>
</dbReference>